<protein>
    <submittedName>
        <fullName evidence="1">Uncharacterized protein</fullName>
    </submittedName>
</protein>
<sequence length="254" mass="27073">MPSSPLSPEPPHLSFGLYSEHGERLLLSQVCAAIGSGAGGLTGVIGVAPRDSHFELVSDLGADYYETELPLPRAAAVVSDADPELRAVRVGLRHELVGAMVAGYDWSDSGADHAVSVLAEAGPLGVPDEIRTGAERRRARKRGERFVALMRHVCDEVDPLYGAVGVEMSMPTPRLLARSRNGLGDLYVSDRLMSRSPALRDGLSACFAKAQVDTWGNGTYFSSWGPFNGAGVSAPHPEEISREAVRLLGRALAR</sequence>
<dbReference type="EMBL" id="BAAAMU010000210">
    <property type="protein sequence ID" value="GAA1695311.1"/>
    <property type="molecule type" value="Genomic_DNA"/>
</dbReference>
<proteinExistence type="predicted"/>
<gene>
    <name evidence="1" type="ORF">GCM10009733_108650</name>
</gene>
<keyword evidence="2" id="KW-1185">Reference proteome</keyword>
<dbReference type="RefSeq" id="WP_346115194.1">
    <property type="nucleotide sequence ID" value="NZ_BAAAMU010000210.1"/>
</dbReference>
<name>A0ABP4U0F0_9ACTN</name>
<accession>A0ABP4U0F0</accession>
<dbReference type="Proteomes" id="UP001500064">
    <property type="component" value="Unassembled WGS sequence"/>
</dbReference>
<comment type="caution">
    <text evidence="1">The sequence shown here is derived from an EMBL/GenBank/DDBJ whole genome shotgun (WGS) entry which is preliminary data.</text>
</comment>
<reference evidence="2" key="1">
    <citation type="journal article" date="2019" name="Int. J. Syst. Evol. Microbiol.">
        <title>The Global Catalogue of Microorganisms (GCM) 10K type strain sequencing project: providing services to taxonomists for standard genome sequencing and annotation.</title>
        <authorList>
            <consortium name="The Broad Institute Genomics Platform"/>
            <consortium name="The Broad Institute Genome Sequencing Center for Infectious Disease"/>
            <person name="Wu L."/>
            <person name="Ma J."/>
        </authorList>
    </citation>
    <scope>NUCLEOTIDE SEQUENCE [LARGE SCALE GENOMIC DNA]</scope>
    <source>
        <strain evidence="2">JCM 13929</strain>
    </source>
</reference>
<evidence type="ECO:0000313" key="2">
    <source>
        <dbReference type="Proteomes" id="UP001500064"/>
    </source>
</evidence>
<organism evidence="1 2">
    <name type="scientific">Nonomuraea maheshkhaliensis</name>
    <dbReference type="NCBI Taxonomy" id="419590"/>
    <lineage>
        <taxon>Bacteria</taxon>
        <taxon>Bacillati</taxon>
        <taxon>Actinomycetota</taxon>
        <taxon>Actinomycetes</taxon>
        <taxon>Streptosporangiales</taxon>
        <taxon>Streptosporangiaceae</taxon>
        <taxon>Nonomuraea</taxon>
    </lineage>
</organism>
<evidence type="ECO:0000313" key="1">
    <source>
        <dbReference type="EMBL" id="GAA1695311.1"/>
    </source>
</evidence>